<dbReference type="PANTHER" id="PTHR31212:SF4">
    <property type="entry name" value="ALPHA-KETOGLUTARATE-DEPENDENT DIOXYGENASE ALKB HOMOLOG 3"/>
    <property type="match status" value="1"/>
</dbReference>
<feature type="region of interest" description="Disordered" evidence="1">
    <location>
        <begin position="1"/>
        <end position="30"/>
    </location>
</feature>
<evidence type="ECO:0000259" key="2">
    <source>
        <dbReference type="PROSITE" id="PS51471"/>
    </source>
</evidence>
<gene>
    <name evidence="3" type="ORF">PCON_07723</name>
</gene>
<feature type="compositionally biased region" description="Polar residues" evidence="1">
    <location>
        <begin position="102"/>
        <end position="116"/>
    </location>
</feature>
<dbReference type="Proteomes" id="UP000018144">
    <property type="component" value="Unassembled WGS sequence"/>
</dbReference>
<keyword evidence="3" id="KW-0560">Oxidoreductase</keyword>
<dbReference type="OMA" id="IDPHPLA"/>
<evidence type="ECO:0000313" key="3">
    <source>
        <dbReference type="EMBL" id="CCX29926.1"/>
    </source>
</evidence>
<dbReference type="PROSITE" id="PS51471">
    <property type="entry name" value="FE2OG_OXY"/>
    <property type="match status" value="1"/>
</dbReference>
<dbReference type="STRING" id="1076935.U4LRK8"/>
<name>U4LRK8_PYROM</name>
<dbReference type="InterPro" id="IPR032854">
    <property type="entry name" value="ALKBH3"/>
</dbReference>
<dbReference type="InterPro" id="IPR005123">
    <property type="entry name" value="Oxoglu/Fe-dep_dioxygenase_dom"/>
</dbReference>
<dbReference type="PANTHER" id="PTHR31212">
    <property type="entry name" value="ALPHA-KETOGLUTARATE-DEPENDENT DIOXYGENASE ALKB HOMOLOG 3"/>
    <property type="match status" value="1"/>
</dbReference>
<keyword evidence="4" id="KW-1185">Reference proteome</keyword>
<dbReference type="AlphaFoldDB" id="U4LRK8"/>
<keyword evidence="3" id="KW-0223">Dioxygenase</keyword>
<dbReference type="SUPFAM" id="SSF51197">
    <property type="entry name" value="Clavaminate synthase-like"/>
    <property type="match status" value="1"/>
</dbReference>
<dbReference type="OrthoDB" id="545910at2759"/>
<reference evidence="3 4" key="1">
    <citation type="journal article" date="2013" name="PLoS Genet.">
        <title>The genome and development-dependent transcriptomes of Pyronema confluens: a window into fungal evolution.</title>
        <authorList>
            <person name="Traeger S."/>
            <person name="Altegoer F."/>
            <person name="Freitag M."/>
            <person name="Gabaldon T."/>
            <person name="Kempken F."/>
            <person name="Kumar A."/>
            <person name="Marcet-Houben M."/>
            <person name="Poggeler S."/>
            <person name="Stajich J.E."/>
            <person name="Nowrousian M."/>
        </authorList>
    </citation>
    <scope>NUCLEOTIDE SEQUENCE [LARGE SCALE GENOMIC DNA]</scope>
    <source>
        <strain evidence="4">CBS 100304</strain>
        <tissue evidence="3">Vegetative mycelium</tissue>
    </source>
</reference>
<proteinExistence type="predicted"/>
<dbReference type="GO" id="GO:0006307">
    <property type="term" value="P:DNA alkylation repair"/>
    <property type="evidence" value="ECO:0007669"/>
    <property type="project" value="InterPro"/>
</dbReference>
<evidence type="ECO:0000256" key="1">
    <source>
        <dbReference type="SAM" id="MobiDB-lite"/>
    </source>
</evidence>
<protein>
    <submittedName>
        <fullName evidence="3">Similar to Alpha-ketoglutarate-dependent dioxygenase alkB homolog 3 acc. no. Q32L00</fullName>
    </submittedName>
</protein>
<feature type="compositionally biased region" description="Pro residues" evidence="1">
    <location>
        <begin position="1"/>
        <end position="10"/>
    </location>
</feature>
<evidence type="ECO:0000313" key="4">
    <source>
        <dbReference type="Proteomes" id="UP000018144"/>
    </source>
</evidence>
<sequence length="457" mass="50625">MSTPPSPPIPTSKKRRLSPPSDDTEETTDTKLALLLSLHPKTSLETLLEALLSNNGSVSAASNSLSEPSTKKPNAQPKNQPRKQSLISPLPTPPPRIPLLSFSTSRPSTARQQSSLTRFLSSPTSIISHRPPAKGQTQHFFTPLSIPATIPVELQTSFLPPSLASSLLSELLQESTTFPPPTPFRLFDRNVVSPHTCGFFLRDPTNEARSHAKAYLSYQAIPLASRPYTPSMLRATEMVEEAVNAAISRRFPGKKPWGLTKEPWRTNAALVNRYHGPKEAVGWHTDEVTYLGPMAVIAGLSLGVEREFRVRRMMPGDGKSVEGKVEEKEGQYSIHLPHNSLIIMHPGMQEGWKHCVHPTTKVDMHPTAGETRINITYRCYRESLRPGVTPKCGCLVEGKCKLPMSLRAVFDPEPDPDVPRRYFWNCNSAYLADGDGTGCGYFKWAQFTEDGEPIWVT</sequence>
<feature type="compositionally biased region" description="Polar residues" evidence="1">
    <location>
        <begin position="67"/>
        <end position="83"/>
    </location>
</feature>
<dbReference type="Pfam" id="PF13532">
    <property type="entry name" value="2OG-FeII_Oxy_2"/>
    <property type="match status" value="1"/>
</dbReference>
<accession>U4LRK8</accession>
<feature type="domain" description="Fe2OG dioxygenase" evidence="2">
    <location>
        <begin position="265"/>
        <end position="381"/>
    </location>
</feature>
<dbReference type="GO" id="GO:0051213">
    <property type="term" value="F:dioxygenase activity"/>
    <property type="evidence" value="ECO:0007669"/>
    <property type="project" value="UniProtKB-KW"/>
</dbReference>
<dbReference type="eggNOG" id="ENOG502QUQ4">
    <property type="taxonomic scope" value="Eukaryota"/>
</dbReference>
<dbReference type="Gene3D" id="2.60.120.590">
    <property type="entry name" value="Alpha-ketoglutarate-dependent dioxygenase AlkB-like"/>
    <property type="match status" value="1"/>
</dbReference>
<dbReference type="InterPro" id="IPR027450">
    <property type="entry name" value="AlkB-like"/>
</dbReference>
<dbReference type="EMBL" id="HF935393">
    <property type="protein sequence ID" value="CCX29926.1"/>
    <property type="molecule type" value="Genomic_DNA"/>
</dbReference>
<dbReference type="InterPro" id="IPR037151">
    <property type="entry name" value="AlkB-like_sf"/>
</dbReference>
<organism evidence="3 4">
    <name type="scientific">Pyronema omphalodes (strain CBS 100304)</name>
    <name type="common">Pyronema confluens</name>
    <dbReference type="NCBI Taxonomy" id="1076935"/>
    <lineage>
        <taxon>Eukaryota</taxon>
        <taxon>Fungi</taxon>
        <taxon>Dikarya</taxon>
        <taxon>Ascomycota</taxon>
        <taxon>Pezizomycotina</taxon>
        <taxon>Pezizomycetes</taxon>
        <taxon>Pezizales</taxon>
        <taxon>Pyronemataceae</taxon>
        <taxon>Pyronema</taxon>
    </lineage>
</organism>
<feature type="region of interest" description="Disordered" evidence="1">
    <location>
        <begin position="58"/>
        <end position="116"/>
    </location>
</feature>